<feature type="binding site" evidence="4">
    <location>
        <begin position="8"/>
        <end position="12"/>
    </location>
    <ligand>
        <name>ATP</name>
        <dbReference type="ChEBI" id="CHEBI:30616"/>
    </ligand>
</feature>
<dbReference type="Gene3D" id="3.40.50.10420">
    <property type="entry name" value="NagB/RpiA/CoA transferase-like"/>
    <property type="match status" value="1"/>
</dbReference>
<dbReference type="InterPro" id="IPR002698">
    <property type="entry name" value="FTHF_cligase"/>
</dbReference>
<dbReference type="STRING" id="897.B2D07_05230"/>
<dbReference type="Pfam" id="PF01812">
    <property type="entry name" value="5-FTHF_cyc-lig"/>
    <property type="match status" value="1"/>
</dbReference>
<comment type="catalytic activity">
    <reaction evidence="5">
        <text>(6S)-5-formyl-5,6,7,8-tetrahydrofolate + ATP = (6R)-5,10-methenyltetrahydrofolate + ADP + phosphate</text>
        <dbReference type="Rhea" id="RHEA:10488"/>
        <dbReference type="ChEBI" id="CHEBI:30616"/>
        <dbReference type="ChEBI" id="CHEBI:43474"/>
        <dbReference type="ChEBI" id="CHEBI:57455"/>
        <dbReference type="ChEBI" id="CHEBI:57457"/>
        <dbReference type="ChEBI" id="CHEBI:456216"/>
        <dbReference type="EC" id="6.3.3.2"/>
    </reaction>
</comment>
<organism evidence="6 7">
    <name type="scientific">Desulfococcus multivorans DSM 2059</name>
    <dbReference type="NCBI Taxonomy" id="1121405"/>
    <lineage>
        <taxon>Bacteria</taxon>
        <taxon>Pseudomonadati</taxon>
        <taxon>Thermodesulfobacteriota</taxon>
        <taxon>Desulfobacteria</taxon>
        <taxon>Desulfobacterales</taxon>
        <taxon>Desulfococcaceae</taxon>
        <taxon>Desulfococcus</taxon>
    </lineage>
</organism>
<evidence type="ECO:0000256" key="3">
    <source>
        <dbReference type="ARBA" id="ARBA00022840"/>
    </source>
</evidence>
<keyword evidence="6" id="KW-0436">Ligase</keyword>
<keyword evidence="3 4" id="KW-0067">ATP-binding</keyword>
<comment type="cofactor">
    <cofactor evidence="5">
        <name>Mg(2+)</name>
        <dbReference type="ChEBI" id="CHEBI:18420"/>
    </cofactor>
</comment>
<evidence type="ECO:0000256" key="5">
    <source>
        <dbReference type="RuleBase" id="RU361279"/>
    </source>
</evidence>
<dbReference type="InterPro" id="IPR024185">
    <property type="entry name" value="FTHF_cligase-like_sf"/>
</dbReference>
<accession>S7UXI6</accession>
<dbReference type="GO" id="GO:0009396">
    <property type="term" value="P:folic acid-containing compound biosynthetic process"/>
    <property type="evidence" value="ECO:0007669"/>
    <property type="project" value="TreeGrafter"/>
</dbReference>
<keyword evidence="5" id="KW-0460">Magnesium</keyword>
<dbReference type="GO" id="GO:0035999">
    <property type="term" value="P:tetrahydrofolate interconversion"/>
    <property type="evidence" value="ECO:0007669"/>
    <property type="project" value="TreeGrafter"/>
</dbReference>
<gene>
    <name evidence="6" type="ORF">dsmv_0344</name>
</gene>
<evidence type="ECO:0000256" key="4">
    <source>
        <dbReference type="PIRSR" id="PIRSR006806-1"/>
    </source>
</evidence>
<dbReference type="PANTHER" id="PTHR23407:SF1">
    <property type="entry name" value="5-FORMYLTETRAHYDROFOLATE CYCLO-LIGASE"/>
    <property type="match status" value="1"/>
</dbReference>
<feature type="binding site" evidence="4">
    <location>
        <begin position="139"/>
        <end position="147"/>
    </location>
    <ligand>
        <name>ATP</name>
        <dbReference type="ChEBI" id="CHEBI:30616"/>
    </ligand>
</feature>
<dbReference type="eggNOG" id="COG0212">
    <property type="taxonomic scope" value="Bacteria"/>
</dbReference>
<sequence>MDEIREKKSSIRTDMITMMDALSDDVFRKKTKNLEERLFDFANFIEAKISLLYVNLKHEIPTKRILQWCFEHNKIVVLPAFGKEKRTMTLMKVDDIEKDLKPGPRGVLEPDPERCKRVPVDQVDIAIIPGIAFDEKGGRIGSGMGYYDRLIPKLSVTTRKVALIFEDQVIPQVPMEPHDKYVDIVITDRRIIYKI</sequence>
<comment type="similarity">
    <text evidence="1 5">Belongs to the 5-formyltetrahydrofolate cyclo-ligase family.</text>
</comment>
<reference evidence="6 7" key="1">
    <citation type="journal article" date="2013" name="Genome Announc.">
        <title>Draft genome sequences for three mercury-methylating, sulfate-reducing bacteria.</title>
        <authorList>
            <person name="Brown S.D."/>
            <person name="Hurt R.A.Jr."/>
            <person name="Gilmour C.C."/>
            <person name="Elias D.A."/>
        </authorList>
    </citation>
    <scope>NUCLEOTIDE SEQUENCE [LARGE SCALE GENOMIC DNA]</scope>
    <source>
        <strain evidence="6 7">DSM 2059</strain>
    </source>
</reference>
<dbReference type="InterPro" id="IPR037171">
    <property type="entry name" value="NagB/RpiA_transferase-like"/>
</dbReference>
<proteinExistence type="inferred from homology"/>
<evidence type="ECO:0000256" key="2">
    <source>
        <dbReference type="ARBA" id="ARBA00022741"/>
    </source>
</evidence>
<dbReference type="EC" id="6.3.3.2" evidence="5"/>
<evidence type="ECO:0000313" key="6">
    <source>
        <dbReference type="EMBL" id="EPR38934.1"/>
    </source>
</evidence>
<dbReference type="PANTHER" id="PTHR23407">
    <property type="entry name" value="ATPASE INHIBITOR/5-FORMYLTETRAHYDROFOLATE CYCLO-LIGASE"/>
    <property type="match status" value="1"/>
</dbReference>
<dbReference type="GO" id="GO:0030272">
    <property type="term" value="F:5-formyltetrahydrofolate cyclo-ligase activity"/>
    <property type="evidence" value="ECO:0007669"/>
    <property type="project" value="UniProtKB-EC"/>
</dbReference>
<dbReference type="PATRIC" id="fig|1121405.3.peg.2734"/>
<evidence type="ECO:0000313" key="7">
    <source>
        <dbReference type="Proteomes" id="UP000014977"/>
    </source>
</evidence>
<protein>
    <recommendedName>
        <fullName evidence="5">5-formyltetrahydrofolate cyclo-ligase</fullName>
        <ecNumber evidence="5">6.3.3.2</ecNumber>
    </recommendedName>
</protein>
<dbReference type="OrthoDB" id="9801938at2"/>
<feature type="binding site" evidence="4">
    <location>
        <position position="59"/>
    </location>
    <ligand>
        <name>substrate</name>
    </ligand>
</feature>
<comment type="caution">
    <text evidence="6">The sequence shown here is derived from an EMBL/GenBank/DDBJ whole genome shotgun (WGS) entry which is preliminary data.</text>
</comment>
<dbReference type="EMBL" id="ATHJ01000094">
    <property type="protein sequence ID" value="EPR38934.1"/>
    <property type="molecule type" value="Genomic_DNA"/>
</dbReference>
<dbReference type="PIRSF" id="PIRSF006806">
    <property type="entry name" value="FTHF_cligase"/>
    <property type="match status" value="1"/>
</dbReference>
<name>S7UXI6_DESML</name>
<feature type="binding site" evidence="4">
    <location>
        <position position="54"/>
    </location>
    <ligand>
        <name>substrate</name>
    </ligand>
</feature>
<keyword evidence="2 4" id="KW-0547">Nucleotide-binding</keyword>
<dbReference type="GO" id="GO:0046872">
    <property type="term" value="F:metal ion binding"/>
    <property type="evidence" value="ECO:0007669"/>
    <property type="project" value="UniProtKB-KW"/>
</dbReference>
<dbReference type="RefSeq" id="WP_020877006.1">
    <property type="nucleotide sequence ID" value="NZ_ATHJ01000094.1"/>
</dbReference>
<keyword evidence="5" id="KW-0479">Metal-binding</keyword>
<dbReference type="AlphaFoldDB" id="S7UXI6"/>
<dbReference type="NCBIfam" id="TIGR02727">
    <property type="entry name" value="MTHFS_bact"/>
    <property type="match status" value="1"/>
</dbReference>
<keyword evidence="7" id="KW-1185">Reference proteome</keyword>
<dbReference type="SUPFAM" id="SSF100950">
    <property type="entry name" value="NagB/RpiA/CoA transferase-like"/>
    <property type="match status" value="1"/>
</dbReference>
<dbReference type="Proteomes" id="UP000014977">
    <property type="component" value="Unassembled WGS sequence"/>
</dbReference>
<dbReference type="GO" id="GO:0005524">
    <property type="term" value="F:ATP binding"/>
    <property type="evidence" value="ECO:0007669"/>
    <property type="project" value="UniProtKB-KW"/>
</dbReference>
<evidence type="ECO:0000256" key="1">
    <source>
        <dbReference type="ARBA" id="ARBA00010638"/>
    </source>
</evidence>